<sequence length="322" mass="36315">MKTDKIYIWIVWFISILLLFVISQTNLILKEETPRVYQVSLILDGEDESKYANLKKGVDAAAKKYNIDINLITLNNMSQKELIESEEENGADGIIVLAKNDLKINLIKSPVVVLKSKDTDVFDTAKIGSANPSINISKRTINIDYTDMIERLYTAFEEKYDGSSPVYVFVNDLNLAGVAKETDFLKSKQSSNIILVEGDEKEFRTAIEDLVHSKKSAFIFSLDKISTDNICKILGGSSVYKEHIHGFYCIGATTFFLNKLNDGTIDAIATLNEYDEGYSAVEMLMADLKKTNYMSNIDMENMLVDKESLENEDIKKVLFPID</sequence>
<name>A0A3P3QWD8_9FIRM</name>
<reference evidence="2 3" key="1">
    <citation type="submission" date="2018-11" db="EMBL/GenBank/DDBJ databases">
        <title>Genome sequencing of Lachnoanaerobaculum sp. KCOM 2030 (= ChDC B114).</title>
        <authorList>
            <person name="Kook J.-K."/>
            <person name="Park S.-N."/>
            <person name="Lim Y.K."/>
        </authorList>
    </citation>
    <scope>NUCLEOTIDE SEQUENCE [LARGE SCALE GENOMIC DNA]</scope>
    <source>
        <strain evidence="2 3">KCOM 2030</strain>
    </source>
</reference>
<dbReference type="OrthoDB" id="2065670at2"/>
<protein>
    <recommendedName>
        <fullName evidence="4">Sugar ABC transporter substrate-binding protein</fullName>
    </recommendedName>
</protein>
<evidence type="ECO:0000313" key="3">
    <source>
        <dbReference type="Proteomes" id="UP000272490"/>
    </source>
</evidence>
<evidence type="ECO:0000313" key="2">
    <source>
        <dbReference type="EMBL" id="RRJ25028.1"/>
    </source>
</evidence>
<accession>A0A3P3QWD8</accession>
<feature type="transmembrane region" description="Helical" evidence="1">
    <location>
        <begin position="6"/>
        <end position="29"/>
    </location>
</feature>
<keyword evidence="1" id="KW-0812">Transmembrane</keyword>
<gene>
    <name evidence="2" type="ORF">EHV10_08905</name>
</gene>
<keyword evidence="1" id="KW-1133">Transmembrane helix</keyword>
<dbReference type="Proteomes" id="UP000272490">
    <property type="component" value="Unassembled WGS sequence"/>
</dbReference>
<organism evidence="2 3">
    <name type="scientific">Lachnoanaerobaculum gingivalis</name>
    <dbReference type="NCBI Taxonomy" id="2490855"/>
    <lineage>
        <taxon>Bacteria</taxon>
        <taxon>Bacillati</taxon>
        <taxon>Bacillota</taxon>
        <taxon>Clostridia</taxon>
        <taxon>Lachnospirales</taxon>
        <taxon>Lachnospiraceae</taxon>
        <taxon>Lachnoanaerobaculum</taxon>
    </lineage>
</organism>
<dbReference type="AlphaFoldDB" id="A0A3P3QWD8"/>
<evidence type="ECO:0008006" key="4">
    <source>
        <dbReference type="Google" id="ProtNLM"/>
    </source>
</evidence>
<dbReference type="InterPro" id="IPR028082">
    <property type="entry name" value="Peripla_BP_I"/>
</dbReference>
<keyword evidence="1" id="KW-0472">Membrane</keyword>
<proteinExistence type="predicted"/>
<dbReference type="Gene3D" id="3.40.50.2300">
    <property type="match status" value="2"/>
</dbReference>
<dbReference type="EMBL" id="RRCO01000004">
    <property type="protein sequence ID" value="RRJ25028.1"/>
    <property type="molecule type" value="Genomic_DNA"/>
</dbReference>
<dbReference type="SUPFAM" id="SSF53822">
    <property type="entry name" value="Periplasmic binding protein-like I"/>
    <property type="match status" value="1"/>
</dbReference>
<comment type="caution">
    <text evidence="2">The sequence shown here is derived from an EMBL/GenBank/DDBJ whole genome shotgun (WGS) entry which is preliminary data.</text>
</comment>
<keyword evidence="3" id="KW-1185">Reference proteome</keyword>
<evidence type="ECO:0000256" key="1">
    <source>
        <dbReference type="SAM" id="Phobius"/>
    </source>
</evidence>
<dbReference type="RefSeq" id="WP_128674345.1">
    <property type="nucleotide sequence ID" value="NZ_RRCO01000004.1"/>
</dbReference>